<comment type="catalytic activity">
    <reaction evidence="3">
        <text>L-proline + a quinone = (S)-1-pyrroline-5-carboxylate + a quinol + H(+)</text>
        <dbReference type="Rhea" id="RHEA:23784"/>
        <dbReference type="ChEBI" id="CHEBI:15378"/>
        <dbReference type="ChEBI" id="CHEBI:17388"/>
        <dbReference type="ChEBI" id="CHEBI:24646"/>
        <dbReference type="ChEBI" id="CHEBI:60039"/>
        <dbReference type="ChEBI" id="CHEBI:132124"/>
        <dbReference type="EC" id="1.5.5.2"/>
    </reaction>
</comment>
<keyword evidence="3" id="KW-0642">Proline metabolism</keyword>
<accession>A0A820MUW6</accession>
<evidence type="ECO:0000256" key="3">
    <source>
        <dbReference type="RuleBase" id="RU364054"/>
    </source>
</evidence>
<dbReference type="Gene3D" id="3.20.20.220">
    <property type="match status" value="1"/>
</dbReference>
<feature type="non-terminal residue" evidence="4">
    <location>
        <position position="1"/>
    </location>
</feature>
<comment type="pathway">
    <text evidence="1">Amino-acid degradation; L-proline degradation into L-glutamate; L-glutamate from L-proline: step 1/2.</text>
</comment>
<comment type="function">
    <text evidence="3">Converts proline to delta-1-pyrroline-5-carboxylate.</text>
</comment>
<keyword evidence="3" id="KW-0285">Flavoprotein</keyword>
<sequence length="116" mass="13356">ENLLKAIKNVQTAAELYGSSAMIAMKITAFVPPDILQKLNQILEEQQPSTKLSIHEFISNTSTMNKDELTEVKHLIQRINRIIQEVKKHNGRIFIDAEQSYFQTAIHRLVLELQEQ</sequence>
<keyword evidence="3" id="KW-0274">FAD</keyword>
<dbReference type="EMBL" id="CAJOBE010058819">
    <property type="protein sequence ID" value="CAF4380273.1"/>
    <property type="molecule type" value="Genomic_DNA"/>
</dbReference>
<dbReference type="AlphaFoldDB" id="A0A820MUW6"/>
<evidence type="ECO:0000313" key="5">
    <source>
        <dbReference type="Proteomes" id="UP000663874"/>
    </source>
</evidence>
<feature type="non-terminal residue" evidence="4">
    <location>
        <position position="116"/>
    </location>
</feature>
<dbReference type="GO" id="GO:0010133">
    <property type="term" value="P:L-proline catabolic process to L-glutamate"/>
    <property type="evidence" value="ECO:0007669"/>
    <property type="project" value="TreeGrafter"/>
</dbReference>
<dbReference type="InterPro" id="IPR015659">
    <property type="entry name" value="Proline_oxidase"/>
</dbReference>
<dbReference type="PANTHER" id="PTHR13914:SF0">
    <property type="entry name" value="PROLINE DEHYDROGENASE 1, MITOCHONDRIAL"/>
    <property type="match status" value="1"/>
</dbReference>
<dbReference type="GO" id="GO:0004657">
    <property type="term" value="F:proline dehydrogenase activity"/>
    <property type="evidence" value="ECO:0007669"/>
    <property type="project" value="UniProtKB-EC"/>
</dbReference>
<dbReference type="PANTHER" id="PTHR13914">
    <property type="entry name" value="PROLINE OXIDASE"/>
    <property type="match status" value="1"/>
</dbReference>
<evidence type="ECO:0000313" key="4">
    <source>
        <dbReference type="EMBL" id="CAF4380273.1"/>
    </source>
</evidence>
<proteinExistence type="inferred from homology"/>
<dbReference type="InterPro" id="IPR029041">
    <property type="entry name" value="FAD-linked_oxidoreductase-like"/>
</dbReference>
<reference evidence="4" key="1">
    <citation type="submission" date="2021-02" db="EMBL/GenBank/DDBJ databases">
        <authorList>
            <person name="Nowell W R."/>
        </authorList>
    </citation>
    <scope>NUCLEOTIDE SEQUENCE</scope>
</reference>
<organism evidence="4 5">
    <name type="scientific">Rotaria sordida</name>
    <dbReference type="NCBI Taxonomy" id="392033"/>
    <lineage>
        <taxon>Eukaryota</taxon>
        <taxon>Metazoa</taxon>
        <taxon>Spiralia</taxon>
        <taxon>Gnathifera</taxon>
        <taxon>Rotifera</taxon>
        <taxon>Eurotatoria</taxon>
        <taxon>Bdelloidea</taxon>
        <taxon>Philodinida</taxon>
        <taxon>Philodinidae</taxon>
        <taxon>Rotaria</taxon>
    </lineage>
</organism>
<keyword evidence="2 3" id="KW-0560">Oxidoreductase</keyword>
<name>A0A820MUW6_9BILA</name>
<evidence type="ECO:0000256" key="2">
    <source>
        <dbReference type="ARBA" id="ARBA00023002"/>
    </source>
</evidence>
<gene>
    <name evidence="4" type="ORF">FNK824_LOCUS43282</name>
</gene>
<dbReference type="Proteomes" id="UP000663874">
    <property type="component" value="Unassembled WGS sequence"/>
</dbReference>
<dbReference type="SUPFAM" id="SSF51730">
    <property type="entry name" value="FAD-linked oxidoreductase"/>
    <property type="match status" value="1"/>
</dbReference>
<evidence type="ECO:0000256" key="1">
    <source>
        <dbReference type="ARBA" id="ARBA00004739"/>
    </source>
</evidence>
<comment type="similarity">
    <text evidence="3">Belongs to the proline oxidase family.</text>
</comment>
<dbReference type="GO" id="GO:0005739">
    <property type="term" value="C:mitochondrion"/>
    <property type="evidence" value="ECO:0007669"/>
    <property type="project" value="TreeGrafter"/>
</dbReference>
<protein>
    <recommendedName>
        <fullName evidence="3">Proline dehydrogenase</fullName>
        <ecNumber evidence="3">1.5.5.2</ecNumber>
    </recommendedName>
</protein>
<dbReference type="EC" id="1.5.5.2" evidence="3"/>
<dbReference type="GO" id="GO:0071949">
    <property type="term" value="F:FAD binding"/>
    <property type="evidence" value="ECO:0007669"/>
    <property type="project" value="TreeGrafter"/>
</dbReference>
<comment type="cofactor">
    <cofactor evidence="3">
        <name>FAD</name>
        <dbReference type="ChEBI" id="CHEBI:57692"/>
    </cofactor>
</comment>
<comment type="caution">
    <text evidence="4">The sequence shown here is derived from an EMBL/GenBank/DDBJ whole genome shotgun (WGS) entry which is preliminary data.</text>
</comment>